<evidence type="ECO:0000313" key="2">
    <source>
        <dbReference type="EMBL" id="GBP66410.1"/>
    </source>
</evidence>
<name>A0A4C1XTG0_EUMVA</name>
<gene>
    <name evidence="2" type="ORF">EVAR_88744_1</name>
</gene>
<reference evidence="2 3" key="1">
    <citation type="journal article" date="2019" name="Commun. Biol.">
        <title>The bagworm genome reveals a unique fibroin gene that provides high tensile strength.</title>
        <authorList>
            <person name="Kono N."/>
            <person name="Nakamura H."/>
            <person name="Ohtoshi R."/>
            <person name="Tomita M."/>
            <person name="Numata K."/>
            <person name="Arakawa K."/>
        </authorList>
    </citation>
    <scope>NUCLEOTIDE SEQUENCE [LARGE SCALE GENOMIC DNA]</scope>
</reference>
<proteinExistence type="predicted"/>
<keyword evidence="3" id="KW-1185">Reference proteome</keyword>
<dbReference type="AlphaFoldDB" id="A0A4C1XTG0"/>
<organism evidence="2 3">
    <name type="scientific">Eumeta variegata</name>
    <name type="common">Bagworm moth</name>
    <name type="synonym">Eumeta japonica</name>
    <dbReference type="NCBI Taxonomy" id="151549"/>
    <lineage>
        <taxon>Eukaryota</taxon>
        <taxon>Metazoa</taxon>
        <taxon>Ecdysozoa</taxon>
        <taxon>Arthropoda</taxon>
        <taxon>Hexapoda</taxon>
        <taxon>Insecta</taxon>
        <taxon>Pterygota</taxon>
        <taxon>Neoptera</taxon>
        <taxon>Endopterygota</taxon>
        <taxon>Lepidoptera</taxon>
        <taxon>Glossata</taxon>
        <taxon>Ditrysia</taxon>
        <taxon>Tineoidea</taxon>
        <taxon>Psychidae</taxon>
        <taxon>Oiketicinae</taxon>
        <taxon>Eumeta</taxon>
    </lineage>
</organism>
<dbReference type="EMBL" id="BGZK01000956">
    <property type="protein sequence ID" value="GBP66410.1"/>
    <property type="molecule type" value="Genomic_DNA"/>
</dbReference>
<feature type="compositionally biased region" description="Basic residues" evidence="1">
    <location>
        <begin position="116"/>
        <end position="125"/>
    </location>
</feature>
<protein>
    <submittedName>
        <fullName evidence="2">Uncharacterized protein</fullName>
    </submittedName>
</protein>
<evidence type="ECO:0000313" key="3">
    <source>
        <dbReference type="Proteomes" id="UP000299102"/>
    </source>
</evidence>
<accession>A0A4C1XTG0</accession>
<feature type="region of interest" description="Disordered" evidence="1">
    <location>
        <begin position="116"/>
        <end position="137"/>
    </location>
</feature>
<sequence length="137" mass="15350">MHPHIQAPEYQTRNHSEGAVSVGRDVRSPGRQLTAEDPRSQSAPCTRGKGCLTLGIWDKSTKYKSREDRMCASVGGAGCAQPTTDPREHRRDFVEQCSSPVSHDTRHYGLKLSTIKGKRSTRKPITRQAADDHPWLW</sequence>
<evidence type="ECO:0000256" key="1">
    <source>
        <dbReference type="SAM" id="MobiDB-lite"/>
    </source>
</evidence>
<feature type="compositionally biased region" description="Basic and acidic residues" evidence="1">
    <location>
        <begin position="24"/>
        <end position="39"/>
    </location>
</feature>
<feature type="region of interest" description="Disordered" evidence="1">
    <location>
        <begin position="1"/>
        <end position="45"/>
    </location>
</feature>
<comment type="caution">
    <text evidence="2">The sequence shown here is derived from an EMBL/GenBank/DDBJ whole genome shotgun (WGS) entry which is preliminary data.</text>
</comment>
<dbReference type="Proteomes" id="UP000299102">
    <property type="component" value="Unassembled WGS sequence"/>
</dbReference>